<protein>
    <recommendedName>
        <fullName evidence="3">Lipocalin-like protein</fullName>
    </recommendedName>
</protein>
<sequence>MKRNSLLLLTLIGVSCQTAQTPVATGDRLIGSWHYVERGYSPGAGYIIEPIPKTPVQQVDFLPDGTLRLVNTEDQLFATARTYRIDSTQRGKQLSLFNGEKAIVGLPMTMRIRNDTLRLSPRCIEGCHFAFVRLRQ</sequence>
<gene>
    <name evidence="1" type="ORF">CLV58_13230</name>
</gene>
<evidence type="ECO:0000313" key="1">
    <source>
        <dbReference type="EMBL" id="PRY27760.1"/>
    </source>
</evidence>
<keyword evidence="2" id="KW-1185">Reference proteome</keyword>
<dbReference type="RefSeq" id="WP_106140482.1">
    <property type="nucleotide sequence ID" value="NZ_PVTE01000032.1"/>
</dbReference>
<dbReference type="PROSITE" id="PS51257">
    <property type="entry name" value="PROKAR_LIPOPROTEIN"/>
    <property type="match status" value="1"/>
</dbReference>
<accession>A0A2T0S2X6</accession>
<reference evidence="1 2" key="1">
    <citation type="submission" date="2018-03" db="EMBL/GenBank/DDBJ databases">
        <title>Genomic Encyclopedia of Archaeal and Bacterial Type Strains, Phase II (KMG-II): from individual species to whole genera.</title>
        <authorList>
            <person name="Goeker M."/>
        </authorList>
    </citation>
    <scope>NUCLEOTIDE SEQUENCE [LARGE SCALE GENOMIC DNA]</scope>
    <source>
        <strain evidence="1 2">DSM 28354</strain>
    </source>
</reference>
<proteinExistence type="predicted"/>
<evidence type="ECO:0000313" key="2">
    <source>
        <dbReference type="Proteomes" id="UP000238375"/>
    </source>
</evidence>
<organism evidence="1 2">
    <name type="scientific">Spirosoma oryzae</name>
    <dbReference type="NCBI Taxonomy" id="1469603"/>
    <lineage>
        <taxon>Bacteria</taxon>
        <taxon>Pseudomonadati</taxon>
        <taxon>Bacteroidota</taxon>
        <taxon>Cytophagia</taxon>
        <taxon>Cytophagales</taxon>
        <taxon>Cytophagaceae</taxon>
        <taxon>Spirosoma</taxon>
    </lineage>
</organism>
<dbReference type="EMBL" id="PVTE01000032">
    <property type="protein sequence ID" value="PRY27760.1"/>
    <property type="molecule type" value="Genomic_DNA"/>
</dbReference>
<dbReference type="AlphaFoldDB" id="A0A2T0S2X6"/>
<dbReference type="OrthoDB" id="955522at2"/>
<evidence type="ECO:0008006" key="3">
    <source>
        <dbReference type="Google" id="ProtNLM"/>
    </source>
</evidence>
<dbReference type="Proteomes" id="UP000238375">
    <property type="component" value="Unassembled WGS sequence"/>
</dbReference>
<comment type="caution">
    <text evidence="1">The sequence shown here is derived from an EMBL/GenBank/DDBJ whole genome shotgun (WGS) entry which is preliminary data.</text>
</comment>
<name>A0A2T0S2X6_9BACT</name>